<dbReference type="Pfam" id="PF06580">
    <property type="entry name" value="His_kinase"/>
    <property type="match status" value="1"/>
</dbReference>
<feature type="transmembrane region" description="Helical" evidence="1">
    <location>
        <begin position="55"/>
        <end position="73"/>
    </location>
</feature>
<reference evidence="4" key="1">
    <citation type="submission" date="2016-06" db="EMBL/GenBank/DDBJ databases">
        <authorList>
            <person name="Zhan P."/>
        </authorList>
    </citation>
    <scope>NUCLEOTIDE SEQUENCE [LARGE SCALE GENOMIC DNA]</scope>
    <source>
        <strain evidence="4">T28</strain>
    </source>
</reference>
<feature type="domain" description="Signal transduction histidine kinase internal region" evidence="2">
    <location>
        <begin position="169"/>
        <end position="247"/>
    </location>
</feature>
<sequence>MNINILKFLRRPKFLGDSDIKPLHHVLFWSIYFLINTFRWSSIHNDFLLSLRTNLIGFPIHMFLAYLNAYYLMPKFIYTKKYFQYTIYILLALFGMLLLKFNLTYYLVSTDVMPEGPEEINSLTIGYAVQTMIGEVYVISFFTAIKLTIDWLRESSKLHDLEKRQLKTELRFLRSQVSPHFFFNTLNNIYSLTLEKSDQAPEVILKLSELMRYLLYATKKQRQDLTSEINCIRNYIDLERIRFDDSLRIDMNISGDLDNCKIAPMLLIPLVENCFKHGASKNIGEMKIVIEVLVTNGFMNFRVSNTIPNANKEFKYPVNSGGIGLSNVKKRLELGYAKNDYELSIYEENKMFNVILNLKVV</sequence>
<dbReference type="AlphaFoldDB" id="A0A1B7ZF52"/>
<dbReference type="InterPro" id="IPR010559">
    <property type="entry name" value="Sig_transdc_His_kin_internal"/>
</dbReference>
<keyword evidence="3" id="KW-0418">Kinase</keyword>
<dbReference type="GO" id="GO:0000155">
    <property type="term" value="F:phosphorelay sensor kinase activity"/>
    <property type="evidence" value="ECO:0007669"/>
    <property type="project" value="InterPro"/>
</dbReference>
<dbReference type="InterPro" id="IPR036890">
    <property type="entry name" value="HATPase_C_sf"/>
</dbReference>
<dbReference type="InterPro" id="IPR050640">
    <property type="entry name" value="Bact_2-comp_sensor_kinase"/>
</dbReference>
<dbReference type="STRING" id="1836467.BTR34_10455"/>
<comment type="caution">
    <text evidence="3">The sequence shown here is derived from an EMBL/GenBank/DDBJ whole genome shotgun (WGS) entry which is preliminary data.</text>
</comment>
<dbReference type="GO" id="GO:0016020">
    <property type="term" value="C:membrane"/>
    <property type="evidence" value="ECO:0007669"/>
    <property type="project" value="InterPro"/>
</dbReference>
<keyword evidence="1" id="KW-1133">Transmembrane helix</keyword>
<evidence type="ECO:0000259" key="2">
    <source>
        <dbReference type="Pfam" id="PF06580"/>
    </source>
</evidence>
<keyword evidence="3" id="KW-0808">Transferase</keyword>
<protein>
    <submittedName>
        <fullName evidence="3">Histidine kinase</fullName>
    </submittedName>
</protein>
<feature type="transmembrane region" description="Helical" evidence="1">
    <location>
        <begin position="85"/>
        <end position="107"/>
    </location>
</feature>
<organism evidence="3 4">
    <name type="scientific">Maribacter hydrothermalis</name>
    <dbReference type="NCBI Taxonomy" id="1836467"/>
    <lineage>
        <taxon>Bacteria</taxon>
        <taxon>Pseudomonadati</taxon>
        <taxon>Bacteroidota</taxon>
        <taxon>Flavobacteriia</taxon>
        <taxon>Flavobacteriales</taxon>
        <taxon>Flavobacteriaceae</taxon>
        <taxon>Maribacter</taxon>
    </lineage>
</organism>
<gene>
    <name evidence="3" type="ORF">A9200_02080</name>
</gene>
<dbReference type="Proteomes" id="UP000092164">
    <property type="component" value="Unassembled WGS sequence"/>
</dbReference>
<keyword evidence="1" id="KW-0472">Membrane</keyword>
<proteinExistence type="predicted"/>
<feature type="transmembrane region" description="Helical" evidence="1">
    <location>
        <begin position="20"/>
        <end position="35"/>
    </location>
</feature>
<evidence type="ECO:0000256" key="1">
    <source>
        <dbReference type="SAM" id="Phobius"/>
    </source>
</evidence>
<keyword evidence="4" id="KW-1185">Reference proteome</keyword>
<keyword evidence="1" id="KW-0812">Transmembrane</keyword>
<dbReference type="PANTHER" id="PTHR34220">
    <property type="entry name" value="SENSOR HISTIDINE KINASE YPDA"/>
    <property type="match status" value="1"/>
</dbReference>
<dbReference type="KEGG" id="mart:BTR34_10455"/>
<accession>A0A1B7ZF52</accession>
<evidence type="ECO:0000313" key="3">
    <source>
        <dbReference type="EMBL" id="OBR42199.1"/>
    </source>
</evidence>
<evidence type="ECO:0000313" key="4">
    <source>
        <dbReference type="Proteomes" id="UP000092164"/>
    </source>
</evidence>
<dbReference type="RefSeq" id="WP_068481203.1">
    <property type="nucleotide sequence ID" value="NZ_CP018760.1"/>
</dbReference>
<dbReference type="EMBL" id="LZFP01000001">
    <property type="protein sequence ID" value="OBR42199.1"/>
    <property type="molecule type" value="Genomic_DNA"/>
</dbReference>
<name>A0A1B7ZF52_9FLAO</name>
<feature type="transmembrane region" description="Helical" evidence="1">
    <location>
        <begin position="127"/>
        <end position="149"/>
    </location>
</feature>
<dbReference type="SUPFAM" id="SSF55874">
    <property type="entry name" value="ATPase domain of HSP90 chaperone/DNA topoisomerase II/histidine kinase"/>
    <property type="match status" value="1"/>
</dbReference>
<dbReference type="OrthoDB" id="9809908at2"/>
<dbReference type="Gene3D" id="3.30.565.10">
    <property type="entry name" value="Histidine kinase-like ATPase, C-terminal domain"/>
    <property type="match status" value="1"/>
</dbReference>
<dbReference type="PANTHER" id="PTHR34220:SF7">
    <property type="entry name" value="SENSOR HISTIDINE KINASE YPDA"/>
    <property type="match status" value="1"/>
</dbReference>